<dbReference type="NCBIfam" id="TIGR01643">
    <property type="entry name" value="YD_repeat_2x"/>
    <property type="match status" value="2"/>
</dbReference>
<dbReference type="PANTHER" id="PTHR32305:SF17">
    <property type="entry name" value="TRNA NUCLEASE WAPA"/>
    <property type="match status" value="1"/>
</dbReference>
<dbReference type="SUPFAM" id="SSF51294">
    <property type="entry name" value="Hedgehog/intein (Hint) domain"/>
    <property type="match status" value="1"/>
</dbReference>
<dbReference type="SMART" id="SM00306">
    <property type="entry name" value="HintN"/>
    <property type="match status" value="1"/>
</dbReference>
<dbReference type="InterPro" id="IPR050708">
    <property type="entry name" value="T6SS_VgrG/RHS"/>
</dbReference>
<accession>A0ABX0XVE5</accession>
<sequence>MANRADYNLSKGVEYLNKWRIKRIDSDAGSQTTVDYTGVDCTPAMLSAGQVDPAQNPYRCFPQHITYGTSPPGWAWFNKYLVADVKVDDMTGGSPEEVWAYNYGTAGSSTNVLWHHDHDYFVPLPNRSWNDWRGYTTVYTWHGSGGEPVTYTTDLYFRGMNGDSTDTTPRTAKITDSNGTTQTDWPYLTGFLREHIGYQNDVSPALPVAKTINNPWGSYTAHQAAFGPFDATIVRTWDTDGYTYIAASKSWRHTHTRNTIDTTYGLTTYVQNDGDVASSGDETCTTIYYAGQDTARWLVDYVYEHITTDCAGTPGDGDYLAGDATYYDGASGNSTPTTGLPTKTLAMTSVTGGTRNWAQTAKTDYDAYGRPVAAYDALNRKTTTAYTPATGGPVTAVTVTNPAGFDTTTTLDKQLGVPRTVTDPNGKVTTANYDPLGRLLKVWLPGRLTSDTPNIQYAYTLRATGANVVATTKLIGSPKTPQQVTSYALYDGRLRLRQTQTPAPQRYGGRVITDVTYNRSGLKAKESTFWNHSAPSDTLLTYLDSDVQNQHRYAYDTLGRQTFDGLYAGNVFQWQTTAAYDGDRTIVTPPAGGIPTTTLVDALGRTTKLQQYASSDVISTGDPLTTTTYGYDRLGRQTSVTDQAGNKWTTSYDLRGRVTQTTDPDKGTTTSTYDDAGQLLTTTDARNTTLAYTYDNLGRKTQLWQGAVNTGTKLAAWTYDTLADGTVVNGQPATSSRYNNGNTYTTMVTGYDNAYRPKGVTVRIPGAETGLAGDWTTSTSYNIDGSVASTTYPAAAGLGAETVTTGYDTTGLPITLAGLDTYIADTKYYYFGAVQYQFLGTAPKQVRLTTGIDDATRRLTQVSTATQTPDTTFAEQLTENYTYNPGGQVTSISETTGGALVSNQCFTYDGRHELAEAWTTTATTCQTSPSQSAVGGPDPYWDSYRYDTTGNRTSDTTHATTGDTTRTYTYPAAKATRPHAVTSIATTGATTGTSSYGYDAVGDTTTRNITGKPGQTLTWDPEGHLATLADSTGTTSYVYGADGNRLIAHDATGTTLYLGGTEVHRDKTGAVSATRYYDTVAVRTDPGNLTWLAADSHGTGELAINSSDLTVTRRKTDPFGNPRGSQSTWPTTHGFINGVTDPTGLTHLGAREYDPATGRFISVDPILDVADPIQMNGYNYANNNPTTASDPSGLTSRPCPDGDCRPDAPGYICQPSCAGNNGGGGGSQDSPAQQYDGPNGTHTVVRNDGTTTVNGITLPTDHPEAIAFSKYIDQARKKYPFLNSVNYENELRLMLAGCELMNLAGGACSETFYLGMYKRLDEAVNLTYPKAGGIWAKMALPFAVMVDGSVGFGNGRFSGVKSGSCNSFDPSTPVLMADGTTKPIKDIQIGDRVQATDPTTQTTHGEEVTQLHLNHDADLADVTVAAADGTQAVLHTTQNHPFWDATTQQWTSAATLRPGDTLHAPDGDNVRVVAVRSFGGLHDMHNLTVNDLHTYYVMAGNTPVLVHNEGGCAPPNLSPAGAGRSGAFNQAKRDSGIPTSQSPSRVLPNVDRRGNPQPGTIYEFEVPAPGGGTRTIRIRDDSAGHIFPDDPSQNRGPHFNTENGDHYDY</sequence>
<keyword evidence="1" id="KW-0677">Repeat</keyword>
<feature type="region of interest" description="Disordered" evidence="2">
    <location>
        <begin position="1516"/>
        <end position="1609"/>
    </location>
</feature>
<protein>
    <recommendedName>
        <fullName evidence="3">Hint domain-containing protein</fullName>
    </recommendedName>
</protein>
<dbReference type="InterPro" id="IPR056823">
    <property type="entry name" value="TEN-like_YD-shell"/>
</dbReference>
<dbReference type="InterPro" id="IPR006530">
    <property type="entry name" value="YD"/>
</dbReference>
<dbReference type="CDD" id="cd00081">
    <property type="entry name" value="Hint"/>
    <property type="match status" value="1"/>
</dbReference>
<dbReference type="EMBL" id="JAATVY010000004">
    <property type="protein sequence ID" value="NJC69862.1"/>
    <property type="molecule type" value="Genomic_DNA"/>
</dbReference>
<proteinExistence type="predicted"/>
<dbReference type="Pfam" id="PF15657">
    <property type="entry name" value="Tox-HNH-EHHH"/>
    <property type="match status" value="1"/>
</dbReference>
<evidence type="ECO:0000256" key="1">
    <source>
        <dbReference type="ARBA" id="ARBA00022737"/>
    </source>
</evidence>
<dbReference type="NCBIfam" id="TIGR03696">
    <property type="entry name" value="Rhs_assc_core"/>
    <property type="match status" value="1"/>
</dbReference>
<evidence type="ECO:0000256" key="2">
    <source>
        <dbReference type="SAM" id="MobiDB-lite"/>
    </source>
</evidence>
<feature type="region of interest" description="Disordered" evidence="2">
    <location>
        <begin position="1221"/>
        <end position="1241"/>
    </location>
</feature>
<dbReference type="InterPro" id="IPR031325">
    <property type="entry name" value="RHS_repeat"/>
</dbReference>
<name>A0ABX0XVE5_9ACTN</name>
<dbReference type="Gene3D" id="2.180.10.10">
    <property type="entry name" value="RHS repeat-associated core"/>
    <property type="match status" value="2"/>
</dbReference>
<feature type="domain" description="Hint" evidence="3">
    <location>
        <begin position="1365"/>
        <end position="1466"/>
    </location>
</feature>
<evidence type="ECO:0000313" key="5">
    <source>
        <dbReference type="Proteomes" id="UP000722989"/>
    </source>
</evidence>
<dbReference type="InterPro" id="IPR036844">
    <property type="entry name" value="Hint_dom_sf"/>
</dbReference>
<gene>
    <name evidence="4" type="ORF">HC031_09040</name>
</gene>
<dbReference type="PANTHER" id="PTHR32305">
    <property type="match status" value="1"/>
</dbReference>
<dbReference type="Proteomes" id="UP000722989">
    <property type="component" value="Unassembled WGS sequence"/>
</dbReference>
<dbReference type="Pfam" id="PF07591">
    <property type="entry name" value="PT-HINT"/>
    <property type="match status" value="1"/>
</dbReference>
<dbReference type="Pfam" id="PF05593">
    <property type="entry name" value="RHS_repeat"/>
    <property type="match status" value="2"/>
</dbReference>
<dbReference type="Pfam" id="PF25023">
    <property type="entry name" value="TEN_YD-shell"/>
    <property type="match status" value="1"/>
</dbReference>
<dbReference type="InterPro" id="IPR003587">
    <property type="entry name" value="Hint_dom_N"/>
</dbReference>
<feature type="region of interest" description="Disordered" evidence="2">
    <location>
        <begin position="1181"/>
        <end position="1200"/>
    </location>
</feature>
<organism evidence="4 5">
    <name type="scientific">Planosporangium thailandense</name>
    <dbReference type="NCBI Taxonomy" id="765197"/>
    <lineage>
        <taxon>Bacteria</taxon>
        <taxon>Bacillati</taxon>
        <taxon>Actinomycetota</taxon>
        <taxon>Actinomycetes</taxon>
        <taxon>Micromonosporales</taxon>
        <taxon>Micromonosporaceae</taxon>
        <taxon>Planosporangium</taxon>
    </lineage>
</organism>
<evidence type="ECO:0000313" key="4">
    <source>
        <dbReference type="EMBL" id="NJC69862.1"/>
    </source>
</evidence>
<dbReference type="Gene3D" id="2.170.16.10">
    <property type="entry name" value="Hedgehog/Intein (Hint) domain"/>
    <property type="match status" value="1"/>
</dbReference>
<keyword evidence="5" id="KW-1185">Reference proteome</keyword>
<evidence type="ECO:0000259" key="3">
    <source>
        <dbReference type="SMART" id="SM00306"/>
    </source>
</evidence>
<dbReference type="InterPro" id="IPR022385">
    <property type="entry name" value="Rhs_assc_core"/>
</dbReference>
<dbReference type="RefSeq" id="WP_167924733.1">
    <property type="nucleotide sequence ID" value="NZ_JAATVY010000004.1"/>
</dbReference>
<comment type="caution">
    <text evidence="4">The sequence shown here is derived from an EMBL/GenBank/DDBJ whole genome shotgun (WGS) entry which is preliminary data.</text>
</comment>
<dbReference type="InterPro" id="IPR028048">
    <property type="entry name" value="Tox-HNH-EHHH"/>
</dbReference>
<reference evidence="4 5" key="1">
    <citation type="submission" date="2020-03" db="EMBL/GenBank/DDBJ databases">
        <title>WGS of the type strain of Planosporangium spp.</title>
        <authorList>
            <person name="Thawai C."/>
        </authorList>
    </citation>
    <scope>NUCLEOTIDE SEQUENCE [LARGE SCALE GENOMIC DNA]</scope>
    <source>
        <strain evidence="4 5">TBRC 5610</strain>
    </source>
</reference>
<feature type="compositionally biased region" description="Polar residues" evidence="2">
    <location>
        <begin position="1181"/>
        <end position="1195"/>
    </location>
</feature>